<dbReference type="PROSITE" id="PS00107">
    <property type="entry name" value="PROTEIN_KINASE_ATP"/>
    <property type="match status" value="1"/>
</dbReference>
<evidence type="ECO:0000256" key="8">
    <source>
        <dbReference type="ARBA" id="ARBA00047899"/>
    </source>
</evidence>
<evidence type="ECO:0000256" key="10">
    <source>
        <dbReference type="PROSITE-ProRule" id="PRU10141"/>
    </source>
</evidence>
<accession>A0A1Q3F9U5</accession>
<evidence type="ECO:0000256" key="7">
    <source>
        <dbReference type="ARBA" id="ARBA00022840"/>
    </source>
</evidence>
<dbReference type="Gene3D" id="1.10.510.10">
    <property type="entry name" value="Transferase(Phosphotransferase) domain 1"/>
    <property type="match status" value="1"/>
</dbReference>
<feature type="domain" description="Protein kinase" evidence="13">
    <location>
        <begin position="210"/>
        <end position="488"/>
    </location>
</feature>
<reference evidence="14" key="1">
    <citation type="submission" date="2017-01" db="EMBL/GenBank/DDBJ databases">
        <title>A deep insight into the sialotranscriptome of adult male and female Cluex tarsalis mosquitoes.</title>
        <authorList>
            <person name="Ribeiro J.M."/>
            <person name="Moreira F."/>
            <person name="Bernard K.A."/>
            <person name="Calvo E."/>
        </authorList>
    </citation>
    <scope>NUCLEOTIDE SEQUENCE</scope>
    <source>
        <strain evidence="14">Kern County</strain>
        <tissue evidence="14">Salivary glands</tissue>
    </source>
</reference>
<evidence type="ECO:0000313" key="14">
    <source>
        <dbReference type="EMBL" id="JAV24340.1"/>
    </source>
</evidence>
<keyword evidence="4" id="KW-0808">Transferase</keyword>
<organism evidence="14">
    <name type="scientific">Culex tarsalis</name>
    <name type="common">Encephalitis mosquito</name>
    <dbReference type="NCBI Taxonomy" id="7177"/>
    <lineage>
        <taxon>Eukaryota</taxon>
        <taxon>Metazoa</taxon>
        <taxon>Ecdysozoa</taxon>
        <taxon>Arthropoda</taxon>
        <taxon>Hexapoda</taxon>
        <taxon>Insecta</taxon>
        <taxon>Pterygota</taxon>
        <taxon>Neoptera</taxon>
        <taxon>Endopterygota</taxon>
        <taxon>Diptera</taxon>
        <taxon>Nematocera</taxon>
        <taxon>Culicoidea</taxon>
        <taxon>Culicidae</taxon>
        <taxon>Culicinae</taxon>
        <taxon>Culicini</taxon>
        <taxon>Culex</taxon>
        <taxon>Culex</taxon>
    </lineage>
</organism>
<dbReference type="InterPro" id="IPR000488">
    <property type="entry name" value="Death_dom"/>
</dbReference>
<keyword evidence="5 10" id="KW-0547">Nucleotide-binding</keyword>
<dbReference type="FunFam" id="1.10.510.10:FF:000754">
    <property type="entry name" value="Interleukin-1 receptor-associated kinase"/>
    <property type="match status" value="1"/>
</dbReference>
<dbReference type="SUPFAM" id="SSF56112">
    <property type="entry name" value="Protein kinase-like (PK-like)"/>
    <property type="match status" value="1"/>
</dbReference>
<dbReference type="EC" id="2.7.11.1" evidence="2"/>
<evidence type="ECO:0000256" key="3">
    <source>
        <dbReference type="ARBA" id="ARBA00022527"/>
    </source>
</evidence>
<keyword evidence="3 11" id="KW-0723">Serine/threonine-protein kinase</keyword>
<evidence type="ECO:0000256" key="9">
    <source>
        <dbReference type="ARBA" id="ARBA00048679"/>
    </source>
</evidence>
<dbReference type="PANTHER" id="PTHR48006:SF102">
    <property type="entry name" value="LEUCINE-RICH REPEAT-CONTAINING PROTEIN DDB_G0281931-RELATED"/>
    <property type="match status" value="1"/>
</dbReference>
<comment type="similarity">
    <text evidence="1">Belongs to the protein kinase superfamily. TKL Ser/Thr protein kinase family. Pelle subfamily.</text>
</comment>
<evidence type="ECO:0000256" key="2">
    <source>
        <dbReference type="ARBA" id="ARBA00012513"/>
    </source>
</evidence>
<proteinExistence type="inferred from homology"/>
<evidence type="ECO:0000256" key="12">
    <source>
        <dbReference type="SAM" id="MobiDB-lite"/>
    </source>
</evidence>
<dbReference type="GO" id="GO:0004674">
    <property type="term" value="F:protein serine/threonine kinase activity"/>
    <property type="evidence" value="ECO:0007669"/>
    <property type="project" value="UniProtKB-KW"/>
</dbReference>
<evidence type="ECO:0000256" key="5">
    <source>
        <dbReference type="ARBA" id="ARBA00022741"/>
    </source>
</evidence>
<evidence type="ECO:0000259" key="13">
    <source>
        <dbReference type="PROSITE" id="PS50011"/>
    </source>
</evidence>
<dbReference type="Gene3D" id="3.30.200.20">
    <property type="entry name" value="Phosphorylase Kinase, domain 1"/>
    <property type="match status" value="1"/>
</dbReference>
<dbReference type="PROSITE" id="PS50011">
    <property type="entry name" value="PROTEIN_KINASE_DOM"/>
    <property type="match status" value="1"/>
</dbReference>
<dbReference type="SUPFAM" id="SSF47986">
    <property type="entry name" value="DEATH domain"/>
    <property type="match status" value="1"/>
</dbReference>
<sequence>MATPSGSSSTFRSNFVYIYDIPWMEQKRLSCLLDQDDKWVPLALKRMGYGAVEVEDIKRCCSQSGRSPAEQLLKKWGNLNHTITDLFVVMSQEGLFPAMEIIKRYVDPQLHYLIKQESMLVVESRKELNGPPAPSAPALEHTKDGNSESEVPPAAVGGEAFQQKEPVAPPPVVPATVTPQPQQVLFGPSSIPGGLPQFSYEELRSATDNWNKENELGRGGFGIVYKGFFKLTHVAIKKIKGINTESARTELRQSFNELKYLNSCRHENVVPLLGCCLEQNEPCLVYQYMPGGSLDNRLFPKGSNVRPLSMLDRIKIAKGTAKGLQYLHTFTAKPIIHGDIKPGNILLDNSNEPKIGDFGLTRELSVSDSSMKVSRVYGTRPYIPHEFFTYRQLSTKVDSFSYGLVLYEMITGQRVYDDKRPIKHLKDVVDNAIASKYDIRVLMDRTLMVAADDVATVQACKVLLTCGVHCTMNDPDRRLEMVEVYKFLMTQFGA</sequence>
<dbReference type="PANTHER" id="PTHR48006">
    <property type="entry name" value="LEUCINE-RICH REPEAT-CONTAINING PROTEIN DDB_G0281931-RELATED"/>
    <property type="match status" value="1"/>
</dbReference>
<dbReference type="FunFam" id="1.10.533.10:FF:000094">
    <property type="entry name" value="Interleukin-1 receptor-associated kinase"/>
    <property type="match status" value="1"/>
</dbReference>
<dbReference type="GO" id="GO:0005524">
    <property type="term" value="F:ATP binding"/>
    <property type="evidence" value="ECO:0007669"/>
    <property type="project" value="UniProtKB-UniRule"/>
</dbReference>
<evidence type="ECO:0000256" key="6">
    <source>
        <dbReference type="ARBA" id="ARBA00022777"/>
    </source>
</evidence>
<dbReference type="InterPro" id="IPR051824">
    <property type="entry name" value="LRR_Rcpt-Like_S/T_Kinase"/>
</dbReference>
<dbReference type="InterPro" id="IPR000719">
    <property type="entry name" value="Prot_kinase_dom"/>
</dbReference>
<dbReference type="GO" id="GO:0007165">
    <property type="term" value="P:signal transduction"/>
    <property type="evidence" value="ECO:0007669"/>
    <property type="project" value="InterPro"/>
</dbReference>
<evidence type="ECO:0000256" key="1">
    <source>
        <dbReference type="ARBA" id="ARBA00008718"/>
    </source>
</evidence>
<dbReference type="InterPro" id="IPR011009">
    <property type="entry name" value="Kinase-like_dom_sf"/>
</dbReference>
<dbReference type="InterPro" id="IPR011029">
    <property type="entry name" value="DEATH-like_dom_sf"/>
</dbReference>
<dbReference type="Gene3D" id="1.10.533.10">
    <property type="entry name" value="Death Domain, Fas"/>
    <property type="match status" value="1"/>
</dbReference>
<dbReference type="CDD" id="cd14066">
    <property type="entry name" value="STKc_IRAK"/>
    <property type="match status" value="1"/>
</dbReference>
<dbReference type="GO" id="GO:0045087">
    <property type="term" value="P:innate immune response"/>
    <property type="evidence" value="ECO:0007669"/>
    <property type="project" value="UniProtKB-ARBA"/>
</dbReference>
<comment type="catalytic activity">
    <reaction evidence="9">
        <text>L-seryl-[protein] + ATP = O-phospho-L-seryl-[protein] + ADP + H(+)</text>
        <dbReference type="Rhea" id="RHEA:17989"/>
        <dbReference type="Rhea" id="RHEA-COMP:9863"/>
        <dbReference type="Rhea" id="RHEA-COMP:11604"/>
        <dbReference type="ChEBI" id="CHEBI:15378"/>
        <dbReference type="ChEBI" id="CHEBI:29999"/>
        <dbReference type="ChEBI" id="CHEBI:30616"/>
        <dbReference type="ChEBI" id="CHEBI:83421"/>
        <dbReference type="ChEBI" id="CHEBI:456216"/>
        <dbReference type="EC" id="2.7.11.1"/>
    </reaction>
</comment>
<dbReference type="Pfam" id="PF00531">
    <property type="entry name" value="Death"/>
    <property type="match status" value="1"/>
</dbReference>
<dbReference type="InterPro" id="IPR037924">
    <property type="entry name" value="Pelle_death"/>
</dbReference>
<keyword evidence="7 10" id="KW-0067">ATP-binding</keyword>
<dbReference type="InterPro" id="IPR008271">
    <property type="entry name" value="Ser/Thr_kinase_AS"/>
</dbReference>
<name>A0A1Q3F9U5_CULTA</name>
<feature type="region of interest" description="Disordered" evidence="12">
    <location>
        <begin position="125"/>
        <end position="153"/>
    </location>
</feature>
<dbReference type="Pfam" id="PF00069">
    <property type="entry name" value="Pkinase"/>
    <property type="match status" value="1"/>
</dbReference>
<dbReference type="InterPro" id="IPR017441">
    <property type="entry name" value="Protein_kinase_ATP_BS"/>
</dbReference>
<dbReference type="EMBL" id="GFDL01010705">
    <property type="protein sequence ID" value="JAV24340.1"/>
    <property type="molecule type" value="Transcribed_RNA"/>
</dbReference>
<evidence type="ECO:0000256" key="4">
    <source>
        <dbReference type="ARBA" id="ARBA00022679"/>
    </source>
</evidence>
<evidence type="ECO:0000256" key="11">
    <source>
        <dbReference type="RuleBase" id="RU000304"/>
    </source>
</evidence>
<dbReference type="CDD" id="cd08307">
    <property type="entry name" value="Death_Pelle"/>
    <property type="match status" value="1"/>
</dbReference>
<comment type="catalytic activity">
    <reaction evidence="8">
        <text>L-threonyl-[protein] + ATP = O-phospho-L-threonyl-[protein] + ADP + H(+)</text>
        <dbReference type="Rhea" id="RHEA:46608"/>
        <dbReference type="Rhea" id="RHEA-COMP:11060"/>
        <dbReference type="Rhea" id="RHEA-COMP:11605"/>
        <dbReference type="ChEBI" id="CHEBI:15378"/>
        <dbReference type="ChEBI" id="CHEBI:30013"/>
        <dbReference type="ChEBI" id="CHEBI:30616"/>
        <dbReference type="ChEBI" id="CHEBI:61977"/>
        <dbReference type="ChEBI" id="CHEBI:456216"/>
        <dbReference type="EC" id="2.7.11.1"/>
    </reaction>
</comment>
<protein>
    <recommendedName>
        <fullName evidence="2">non-specific serine/threonine protein kinase</fullName>
        <ecNumber evidence="2">2.7.11.1</ecNumber>
    </recommendedName>
</protein>
<feature type="binding site" evidence="10">
    <location>
        <position position="238"/>
    </location>
    <ligand>
        <name>ATP</name>
        <dbReference type="ChEBI" id="CHEBI:30616"/>
    </ligand>
</feature>
<dbReference type="AlphaFoldDB" id="A0A1Q3F9U5"/>
<dbReference type="PROSITE" id="PS00108">
    <property type="entry name" value="PROTEIN_KINASE_ST"/>
    <property type="match status" value="1"/>
</dbReference>
<dbReference type="SMART" id="SM00220">
    <property type="entry name" value="S_TKc"/>
    <property type="match status" value="1"/>
</dbReference>
<keyword evidence="6 14" id="KW-0418">Kinase</keyword>